<evidence type="ECO:0000256" key="1">
    <source>
        <dbReference type="SAM" id="MobiDB-lite"/>
    </source>
</evidence>
<keyword evidence="4" id="KW-1185">Reference proteome</keyword>
<dbReference type="PANTHER" id="PTHR34404:SF2">
    <property type="entry name" value="CONSERVED SERINE RICH PROTEIN"/>
    <property type="match status" value="1"/>
</dbReference>
<dbReference type="PANTHER" id="PTHR34404">
    <property type="entry name" value="REGULATORY PROTEIN, FMDB FAMILY"/>
    <property type="match status" value="1"/>
</dbReference>
<organism evidence="3 4">
    <name type="scientific">Abditibacterium utsteinense</name>
    <dbReference type="NCBI Taxonomy" id="1960156"/>
    <lineage>
        <taxon>Bacteria</taxon>
        <taxon>Pseudomonadati</taxon>
        <taxon>Abditibacteriota</taxon>
        <taxon>Abditibacteriia</taxon>
        <taxon>Abditibacteriales</taxon>
        <taxon>Abditibacteriaceae</taxon>
        <taxon>Abditibacterium</taxon>
    </lineage>
</organism>
<dbReference type="Pfam" id="PF09723">
    <property type="entry name" value="Zn_ribbon_8"/>
    <property type="match status" value="1"/>
</dbReference>
<dbReference type="SMART" id="SM00834">
    <property type="entry name" value="CxxC_CXXC_SSSS"/>
    <property type="match status" value="1"/>
</dbReference>
<dbReference type="NCBIfam" id="TIGR02605">
    <property type="entry name" value="CxxC_CxxC_SSSS"/>
    <property type="match status" value="1"/>
</dbReference>
<evidence type="ECO:0000313" key="4">
    <source>
        <dbReference type="Proteomes" id="UP000237684"/>
    </source>
</evidence>
<dbReference type="EMBL" id="NIGF01000001">
    <property type="protein sequence ID" value="PQV65419.1"/>
    <property type="molecule type" value="Genomic_DNA"/>
</dbReference>
<sequence>MPNYEYKCTQDGSRFEVWQEVGTPAPACPTCGAPSKKVFSPPRVHFKGSGFYLTDLRAEQSGGKNGAKTSESDSNSSSDAASASELKTDVKTEKADTKTETKSEAPVSKPGASGAKTE</sequence>
<feature type="domain" description="Putative regulatory protein FmdB zinc ribbon" evidence="2">
    <location>
        <begin position="1"/>
        <end position="40"/>
    </location>
</feature>
<accession>A0A2S8SXE0</accession>
<reference evidence="3 4" key="1">
    <citation type="journal article" date="2018" name="Syst. Appl. Microbiol.">
        <title>Abditibacterium utsteinense sp. nov., the first cultivated member of candidate phylum FBP, isolated from ice-free Antarctic soil samples.</title>
        <authorList>
            <person name="Tahon G."/>
            <person name="Tytgat B."/>
            <person name="Lebbe L."/>
            <person name="Carlier A."/>
            <person name="Willems A."/>
        </authorList>
    </citation>
    <scope>NUCLEOTIDE SEQUENCE [LARGE SCALE GENOMIC DNA]</scope>
    <source>
        <strain evidence="3 4">LMG 29911</strain>
    </source>
</reference>
<feature type="compositionally biased region" description="Low complexity" evidence="1">
    <location>
        <begin position="72"/>
        <end position="85"/>
    </location>
</feature>
<dbReference type="AlphaFoldDB" id="A0A2S8SXE0"/>
<gene>
    <name evidence="3" type="ORF">B1R32_101160</name>
</gene>
<name>A0A2S8SXE0_9BACT</name>
<proteinExistence type="predicted"/>
<protein>
    <submittedName>
        <fullName evidence="3">Putative regulatory protein, FmdB family</fullName>
    </submittedName>
</protein>
<dbReference type="InterPro" id="IPR013429">
    <property type="entry name" value="Regulatory_FmdB_Zinc_ribbon"/>
</dbReference>
<comment type="caution">
    <text evidence="3">The sequence shown here is derived from an EMBL/GenBank/DDBJ whole genome shotgun (WGS) entry which is preliminary data.</text>
</comment>
<dbReference type="InParanoid" id="A0A2S8SXE0"/>
<dbReference type="OrthoDB" id="9813321at2"/>
<feature type="compositionally biased region" description="Basic and acidic residues" evidence="1">
    <location>
        <begin position="86"/>
        <end position="103"/>
    </location>
</feature>
<evidence type="ECO:0000259" key="2">
    <source>
        <dbReference type="SMART" id="SM00834"/>
    </source>
</evidence>
<dbReference type="RefSeq" id="WP_157947469.1">
    <property type="nucleotide sequence ID" value="NZ_NIGF01000001.1"/>
</dbReference>
<feature type="region of interest" description="Disordered" evidence="1">
    <location>
        <begin position="57"/>
        <end position="118"/>
    </location>
</feature>
<dbReference type="Proteomes" id="UP000237684">
    <property type="component" value="Unassembled WGS sequence"/>
</dbReference>
<evidence type="ECO:0000313" key="3">
    <source>
        <dbReference type="EMBL" id="PQV65419.1"/>
    </source>
</evidence>